<organism evidence="2 3">
    <name type="scientific">Apodospora peruviana</name>
    <dbReference type="NCBI Taxonomy" id="516989"/>
    <lineage>
        <taxon>Eukaryota</taxon>
        <taxon>Fungi</taxon>
        <taxon>Dikarya</taxon>
        <taxon>Ascomycota</taxon>
        <taxon>Pezizomycotina</taxon>
        <taxon>Sordariomycetes</taxon>
        <taxon>Sordariomycetidae</taxon>
        <taxon>Sordariales</taxon>
        <taxon>Lasiosphaeriaceae</taxon>
        <taxon>Apodospora</taxon>
    </lineage>
</organism>
<dbReference type="EMBL" id="JAUEDM010000005">
    <property type="protein sequence ID" value="KAK3316808.1"/>
    <property type="molecule type" value="Genomic_DNA"/>
</dbReference>
<gene>
    <name evidence="2" type="ORF">B0H66DRAFT_562225</name>
</gene>
<dbReference type="Proteomes" id="UP001283341">
    <property type="component" value="Unassembled WGS sequence"/>
</dbReference>
<dbReference type="InterPro" id="IPR038305">
    <property type="entry name" value="HeLo_sf"/>
</dbReference>
<accession>A0AAE0I1E4</accession>
<keyword evidence="3" id="KW-1185">Reference proteome</keyword>
<sequence>MDPISLAGLGLGAVSLAFELFSSCVKGYNLIIEANNMPKTCSYLLVRLQMEKEKLLSWAVLAKLSDDDRFTSGGPGLRLNRHTVIDTLREIQVLLLDFAQLDKRYNLTLVPAPSPLSSQKAGGEGTSTVTADQTALRSDYSILQKKALSFIDKTKGISTAANWWLNQRLSASSQPKRGRALSDRKYPKDVYVCAGLGLYMQFFSP</sequence>
<feature type="domain" description="Prion-inhibition and propagation HeLo" evidence="1">
    <location>
        <begin position="8"/>
        <end position="165"/>
    </location>
</feature>
<dbReference type="InterPro" id="IPR029498">
    <property type="entry name" value="HeLo_dom"/>
</dbReference>
<dbReference type="Gene3D" id="1.20.120.1020">
    <property type="entry name" value="Prion-inhibition and propagation, HeLo domain"/>
    <property type="match status" value="1"/>
</dbReference>
<dbReference type="Pfam" id="PF14479">
    <property type="entry name" value="HeLo"/>
    <property type="match status" value="1"/>
</dbReference>
<reference evidence="2" key="2">
    <citation type="submission" date="2023-06" db="EMBL/GenBank/DDBJ databases">
        <authorList>
            <consortium name="Lawrence Berkeley National Laboratory"/>
            <person name="Haridas S."/>
            <person name="Hensen N."/>
            <person name="Bonometti L."/>
            <person name="Westerberg I."/>
            <person name="Brannstrom I.O."/>
            <person name="Guillou S."/>
            <person name="Cros-Aarteil S."/>
            <person name="Calhoun S."/>
            <person name="Kuo A."/>
            <person name="Mondo S."/>
            <person name="Pangilinan J."/>
            <person name="Riley R."/>
            <person name="Labutti K."/>
            <person name="Andreopoulos B."/>
            <person name="Lipzen A."/>
            <person name="Chen C."/>
            <person name="Yanf M."/>
            <person name="Daum C."/>
            <person name="Ng V."/>
            <person name="Clum A."/>
            <person name="Steindorff A."/>
            <person name="Ohm R."/>
            <person name="Martin F."/>
            <person name="Silar P."/>
            <person name="Natvig D."/>
            <person name="Lalanne C."/>
            <person name="Gautier V."/>
            <person name="Ament-Velasquez S.L."/>
            <person name="Kruys A."/>
            <person name="Hutchinson M.I."/>
            <person name="Powell A.J."/>
            <person name="Barry K."/>
            <person name="Miller A.N."/>
            <person name="Grigoriev I.V."/>
            <person name="Debuchy R."/>
            <person name="Gladieux P."/>
            <person name="Thoren M.H."/>
            <person name="Johannesson H."/>
        </authorList>
    </citation>
    <scope>NUCLEOTIDE SEQUENCE</scope>
    <source>
        <strain evidence="2">CBS 118394</strain>
    </source>
</reference>
<comment type="caution">
    <text evidence="2">The sequence shown here is derived from an EMBL/GenBank/DDBJ whole genome shotgun (WGS) entry which is preliminary data.</text>
</comment>
<keyword evidence="2" id="KW-0640">Prion</keyword>
<dbReference type="AlphaFoldDB" id="A0AAE0I1E4"/>
<proteinExistence type="predicted"/>
<evidence type="ECO:0000313" key="2">
    <source>
        <dbReference type="EMBL" id="KAK3316808.1"/>
    </source>
</evidence>
<protein>
    <submittedName>
        <fullName evidence="2">Prion-inhibition and propagation-domain-containing protein</fullName>
    </submittedName>
</protein>
<name>A0AAE0I1E4_9PEZI</name>
<evidence type="ECO:0000259" key="1">
    <source>
        <dbReference type="Pfam" id="PF14479"/>
    </source>
</evidence>
<keyword evidence="2" id="KW-0034">Amyloid</keyword>
<reference evidence="2" key="1">
    <citation type="journal article" date="2023" name="Mol. Phylogenet. Evol.">
        <title>Genome-scale phylogeny and comparative genomics of the fungal order Sordariales.</title>
        <authorList>
            <person name="Hensen N."/>
            <person name="Bonometti L."/>
            <person name="Westerberg I."/>
            <person name="Brannstrom I.O."/>
            <person name="Guillou S."/>
            <person name="Cros-Aarteil S."/>
            <person name="Calhoun S."/>
            <person name="Haridas S."/>
            <person name="Kuo A."/>
            <person name="Mondo S."/>
            <person name="Pangilinan J."/>
            <person name="Riley R."/>
            <person name="LaButti K."/>
            <person name="Andreopoulos B."/>
            <person name="Lipzen A."/>
            <person name="Chen C."/>
            <person name="Yan M."/>
            <person name="Daum C."/>
            <person name="Ng V."/>
            <person name="Clum A."/>
            <person name="Steindorff A."/>
            <person name="Ohm R.A."/>
            <person name="Martin F."/>
            <person name="Silar P."/>
            <person name="Natvig D.O."/>
            <person name="Lalanne C."/>
            <person name="Gautier V."/>
            <person name="Ament-Velasquez S.L."/>
            <person name="Kruys A."/>
            <person name="Hutchinson M.I."/>
            <person name="Powell A.J."/>
            <person name="Barry K."/>
            <person name="Miller A.N."/>
            <person name="Grigoriev I.V."/>
            <person name="Debuchy R."/>
            <person name="Gladieux P."/>
            <person name="Hiltunen Thoren M."/>
            <person name="Johannesson H."/>
        </authorList>
    </citation>
    <scope>NUCLEOTIDE SEQUENCE</scope>
    <source>
        <strain evidence="2">CBS 118394</strain>
    </source>
</reference>
<evidence type="ECO:0000313" key="3">
    <source>
        <dbReference type="Proteomes" id="UP001283341"/>
    </source>
</evidence>